<dbReference type="GO" id="GO:0003676">
    <property type="term" value="F:nucleic acid binding"/>
    <property type="evidence" value="ECO:0007669"/>
    <property type="project" value="InterPro"/>
</dbReference>
<evidence type="ECO:0000256" key="19">
    <source>
        <dbReference type="ARBA" id="ARBA00023268"/>
    </source>
</evidence>
<dbReference type="GO" id="GO:0005524">
    <property type="term" value="F:ATP binding"/>
    <property type="evidence" value="ECO:0007669"/>
    <property type="project" value="UniProtKB-KW"/>
</dbReference>
<keyword evidence="13" id="KW-0460">Magnesium</keyword>
<dbReference type="GO" id="GO:0015074">
    <property type="term" value="P:DNA integration"/>
    <property type="evidence" value="ECO:0007669"/>
    <property type="project" value="UniProtKB-KW"/>
</dbReference>
<evidence type="ECO:0000256" key="12">
    <source>
        <dbReference type="ARBA" id="ARBA00022840"/>
    </source>
</evidence>
<dbReference type="PANTHER" id="PTHR42648:SF11">
    <property type="entry name" value="TRANSPOSON TY4-P GAG-POL POLYPROTEIN"/>
    <property type="match status" value="1"/>
</dbReference>
<comment type="catalytic activity">
    <reaction evidence="21">
        <text>DNA(n) + a 2'-deoxyribonucleoside 5'-triphosphate = DNA(n+1) + diphosphate</text>
        <dbReference type="Rhea" id="RHEA:22508"/>
        <dbReference type="Rhea" id="RHEA-COMP:17339"/>
        <dbReference type="Rhea" id="RHEA-COMP:17340"/>
        <dbReference type="ChEBI" id="CHEBI:33019"/>
        <dbReference type="ChEBI" id="CHEBI:61560"/>
        <dbReference type="ChEBI" id="CHEBI:173112"/>
        <dbReference type="EC" id="2.7.7.7"/>
    </reaction>
</comment>
<dbReference type="GO" id="GO:0006508">
    <property type="term" value="P:proteolysis"/>
    <property type="evidence" value="ECO:0007669"/>
    <property type="project" value="UniProtKB-KW"/>
</dbReference>
<keyword evidence="6" id="KW-0540">Nuclease</keyword>
<dbReference type="EMBL" id="QEAP01001385">
    <property type="protein sequence ID" value="TPX46058.1"/>
    <property type="molecule type" value="Genomic_DNA"/>
</dbReference>
<dbReference type="GO" id="GO:0032196">
    <property type="term" value="P:transposition"/>
    <property type="evidence" value="ECO:0007669"/>
    <property type="project" value="UniProtKB-KW"/>
</dbReference>
<evidence type="ECO:0000256" key="17">
    <source>
        <dbReference type="ARBA" id="ARBA00023113"/>
    </source>
</evidence>
<comment type="caution">
    <text evidence="26">The sequence shown here is derived from an EMBL/GenBank/DDBJ whole genome shotgun (WGS) entry which is preliminary data.</text>
</comment>
<dbReference type="OrthoDB" id="2157541at2759"/>
<keyword evidence="10" id="KW-0255">Endonuclease</keyword>
<protein>
    <submittedName>
        <fullName evidence="26">DNA-directed DNA polymerase</fullName>
    </submittedName>
</protein>
<dbReference type="CDD" id="cd09272">
    <property type="entry name" value="RNase_HI_RT_Ty1"/>
    <property type="match status" value="1"/>
</dbReference>
<feature type="compositionally biased region" description="Polar residues" evidence="23">
    <location>
        <begin position="732"/>
        <end position="743"/>
    </location>
</feature>
<feature type="domain" description="CCHC-type" evidence="24">
    <location>
        <begin position="224"/>
        <end position="237"/>
    </location>
</feature>
<evidence type="ECO:0000256" key="15">
    <source>
        <dbReference type="ARBA" id="ARBA00022918"/>
    </source>
</evidence>
<dbReference type="InterPro" id="IPR001584">
    <property type="entry name" value="Integrase_cat-core"/>
</dbReference>
<dbReference type="STRING" id="246404.A0A507D470"/>
<dbReference type="GO" id="GO:0003887">
    <property type="term" value="F:DNA-directed DNA polymerase activity"/>
    <property type="evidence" value="ECO:0007669"/>
    <property type="project" value="UniProtKB-KW"/>
</dbReference>
<dbReference type="Proteomes" id="UP000320333">
    <property type="component" value="Unassembled WGS sequence"/>
</dbReference>
<keyword evidence="5" id="KW-0548">Nucleotidyltransferase</keyword>
<keyword evidence="15" id="KW-0695">RNA-directed DNA polymerase</keyword>
<dbReference type="Pfam" id="PF14223">
    <property type="entry name" value="Retrotran_gag_2"/>
    <property type="match status" value="1"/>
</dbReference>
<evidence type="ECO:0000313" key="26">
    <source>
        <dbReference type="EMBL" id="TPX46058.1"/>
    </source>
</evidence>
<evidence type="ECO:0000256" key="11">
    <source>
        <dbReference type="ARBA" id="ARBA00022801"/>
    </source>
</evidence>
<gene>
    <name evidence="26" type="ORF">CcCBS67573_g10337</name>
</gene>
<dbReference type="InterPro" id="IPR012337">
    <property type="entry name" value="RNaseH-like_sf"/>
</dbReference>
<evidence type="ECO:0000313" key="27">
    <source>
        <dbReference type="Proteomes" id="UP000320333"/>
    </source>
</evidence>
<keyword evidence="9" id="KW-0064">Aspartyl protease</keyword>
<dbReference type="Pfam" id="PF07727">
    <property type="entry name" value="RVT_2"/>
    <property type="match status" value="1"/>
</dbReference>
<dbReference type="GO" id="GO:0005634">
    <property type="term" value="C:nucleus"/>
    <property type="evidence" value="ECO:0007669"/>
    <property type="project" value="UniProtKB-ARBA"/>
</dbReference>
<evidence type="ECO:0000256" key="18">
    <source>
        <dbReference type="ARBA" id="ARBA00023172"/>
    </source>
</evidence>
<keyword evidence="27" id="KW-1185">Reference proteome</keyword>
<evidence type="ECO:0000259" key="24">
    <source>
        <dbReference type="PROSITE" id="PS50158"/>
    </source>
</evidence>
<evidence type="ECO:0000256" key="13">
    <source>
        <dbReference type="ARBA" id="ARBA00022842"/>
    </source>
</evidence>
<evidence type="ECO:0000256" key="10">
    <source>
        <dbReference type="ARBA" id="ARBA00022759"/>
    </source>
</evidence>
<keyword evidence="22" id="KW-0863">Zinc-finger</keyword>
<feature type="region of interest" description="Disordered" evidence="23">
    <location>
        <begin position="38"/>
        <end position="59"/>
    </location>
</feature>
<evidence type="ECO:0000259" key="25">
    <source>
        <dbReference type="PROSITE" id="PS50994"/>
    </source>
</evidence>
<dbReference type="PROSITE" id="PS50158">
    <property type="entry name" value="ZF_CCHC"/>
    <property type="match status" value="1"/>
</dbReference>
<comment type="function">
    <text evidence="1">The aspartyl protease (PR) mediates the proteolytic cleavages of the Gag and Gag-Pol polyproteins after assembly of the VLP.</text>
</comment>
<evidence type="ECO:0000256" key="1">
    <source>
        <dbReference type="ARBA" id="ARBA00002180"/>
    </source>
</evidence>
<comment type="catalytic activity">
    <reaction evidence="20">
        <text>DNA(n) + a 2'-deoxyribonucleoside 5'-triphosphate = DNA(n+1) + diphosphate</text>
        <dbReference type="Rhea" id="RHEA:22508"/>
        <dbReference type="Rhea" id="RHEA-COMP:17339"/>
        <dbReference type="Rhea" id="RHEA-COMP:17340"/>
        <dbReference type="ChEBI" id="CHEBI:33019"/>
        <dbReference type="ChEBI" id="CHEBI:61560"/>
        <dbReference type="ChEBI" id="CHEBI:173112"/>
        <dbReference type="EC" id="2.7.7.49"/>
    </reaction>
</comment>
<dbReference type="GO" id="GO:0006310">
    <property type="term" value="P:DNA recombination"/>
    <property type="evidence" value="ECO:0007669"/>
    <property type="project" value="UniProtKB-KW"/>
</dbReference>
<keyword evidence="4" id="KW-0645">Protease</keyword>
<evidence type="ECO:0000256" key="22">
    <source>
        <dbReference type="PROSITE-ProRule" id="PRU00047"/>
    </source>
</evidence>
<evidence type="ECO:0000256" key="3">
    <source>
        <dbReference type="ARBA" id="ARBA00022612"/>
    </source>
</evidence>
<evidence type="ECO:0000256" key="6">
    <source>
        <dbReference type="ARBA" id="ARBA00022722"/>
    </source>
</evidence>
<dbReference type="InterPro" id="IPR001878">
    <property type="entry name" value="Znf_CCHC"/>
</dbReference>
<keyword evidence="18" id="KW-0233">DNA recombination</keyword>
<accession>A0A507D470</accession>
<feature type="region of interest" description="Disordered" evidence="23">
    <location>
        <begin position="705"/>
        <end position="779"/>
    </location>
</feature>
<evidence type="ECO:0000256" key="5">
    <source>
        <dbReference type="ARBA" id="ARBA00022695"/>
    </source>
</evidence>
<dbReference type="Pfam" id="PF25597">
    <property type="entry name" value="SH3_retrovirus"/>
    <property type="match status" value="1"/>
</dbReference>
<keyword evidence="8" id="KW-0547">Nucleotide-binding</keyword>
<dbReference type="GO" id="GO:0008270">
    <property type="term" value="F:zinc ion binding"/>
    <property type="evidence" value="ECO:0007669"/>
    <property type="project" value="UniProtKB-KW"/>
</dbReference>
<evidence type="ECO:0000256" key="20">
    <source>
        <dbReference type="ARBA" id="ARBA00048173"/>
    </source>
</evidence>
<dbReference type="InterPro" id="IPR013103">
    <property type="entry name" value="RVT_2"/>
</dbReference>
<dbReference type="Gene3D" id="3.30.420.10">
    <property type="entry name" value="Ribonuclease H-like superfamily/Ribonuclease H"/>
    <property type="match status" value="1"/>
</dbReference>
<evidence type="ECO:0000256" key="21">
    <source>
        <dbReference type="ARBA" id="ARBA00049244"/>
    </source>
</evidence>
<dbReference type="Pfam" id="PF13976">
    <property type="entry name" value="gag_pre-integrs"/>
    <property type="match status" value="1"/>
</dbReference>
<dbReference type="PANTHER" id="PTHR42648">
    <property type="entry name" value="TRANSPOSASE, PUTATIVE-RELATED"/>
    <property type="match status" value="1"/>
</dbReference>
<dbReference type="GO" id="GO:0004519">
    <property type="term" value="F:endonuclease activity"/>
    <property type="evidence" value="ECO:0007669"/>
    <property type="project" value="UniProtKB-KW"/>
</dbReference>
<evidence type="ECO:0000256" key="2">
    <source>
        <dbReference type="ARBA" id="ARBA00022578"/>
    </source>
</evidence>
<dbReference type="InterPro" id="IPR039537">
    <property type="entry name" value="Retrotran_Ty1/copia-like"/>
</dbReference>
<feature type="compositionally biased region" description="Acidic residues" evidence="23">
    <location>
        <begin position="712"/>
        <end position="721"/>
    </location>
</feature>
<feature type="domain" description="Integrase catalytic" evidence="25">
    <location>
        <begin position="474"/>
        <end position="640"/>
    </location>
</feature>
<dbReference type="SUPFAM" id="SSF56672">
    <property type="entry name" value="DNA/RNA polymerases"/>
    <property type="match status" value="1"/>
</dbReference>
<evidence type="ECO:0000256" key="8">
    <source>
        <dbReference type="ARBA" id="ARBA00022741"/>
    </source>
</evidence>
<evidence type="ECO:0000256" key="9">
    <source>
        <dbReference type="ARBA" id="ARBA00022750"/>
    </source>
</evidence>
<dbReference type="InterPro" id="IPR025724">
    <property type="entry name" value="GAG-pre-integrase_dom"/>
</dbReference>
<dbReference type="GO" id="GO:0003964">
    <property type="term" value="F:RNA-directed DNA polymerase activity"/>
    <property type="evidence" value="ECO:0007669"/>
    <property type="project" value="UniProtKB-KW"/>
</dbReference>
<dbReference type="SUPFAM" id="SSF53098">
    <property type="entry name" value="Ribonuclease H-like"/>
    <property type="match status" value="1"/>
</dbReference>
<keyword evidence="7" id="KW-0479">Metal-binding</keyword>
<keyword evidence="16 26" id="KW-0808">Transferase</keyword>
<keyword evidence="19" id="KW-0511">Multifunctional enzyme</keyword>
<feature type="region of interest" description="Disordered" evidence="23">
    <location>
        <begin position="235"/>
        <end position="277"/>
    </location>
</feature>
<keyword evidence="12" id="KW-0067">ATP-binding</keyword>
<keyword evidence="22" id="KW-0862">Zinc</keyword>
<dbReference type="Pfam" id="PF22936">
    <property type="entry name" value="Pol_BBD"/>
    <property type="match status" value="1"/>
</dbReference>
<sequence length="1326" mass="147861">MEGYKSLTIFDGTSDDWMSFIYKFQMVVNAKHIIDRKDDEAVSTDSEEEATERLKQKTSRAKDDKTVKSLLVNKVSKDVLFNISGLKTAYLMVEKLKSIYSSSSTASSVFRLSRALDRKIASGEPIAKILGEINADIQAIEQAGGIDMEKLHVILLLRTFATDPTYKGVVESMKVLEEQALTKDKITHLLSEKYLETNGGTQSKASKSAFEAHNGRNSKEKITCHNCNKDGHKEADCWSPGGGAEGQGPRSRDSKRSANNAESTTDKRSGKEQNYAFATGGSTGEWIRDSGAGHHYCNDLTLFEDYEPLENESVKVANGQQIKIHGKGSISFQANQSRGGTNQVTLKEVFYVPEMAVNLLSTAKLDKAGLDEHVAKGMARAVKDGKEIFHSKLVNNRWIVQWRANIPSQAHQANLVVPEKIWHERLGHLSKSSLKRLKDMAKIKYSEDTDLHVCEVCAKGKMKNLPHPPTGHPRPSRPLDIVHWDWVVMNVEGYDGETVALIGTDGHSGTKFAFPASSRSGKSILEIYETWKPWAERMTDRKLKCIRTDNAKEFSDGVFAEEMKRLGVEQQFSAPYEHEQNGTAESSNRVLLDKARCMLIQSKLSQKYWPFAIQAAAFVANRSPVRGLDKVPIELFTGMAPDMNKIKIFGSKCWFIVPTELRKGSKKLEPRAKEGTFLGYASGGSAYKILDNSTQKIITAVSVRFEEREESTNDSDSDGEATEPGGEAVTMRDTQISPTSSAASPGPETQEAPTPESSPDPSPPPTPTPPARASTRLRTRPARFGHYAYVTINEGRTALATIQYHVIKKNPALWKEWIRPIQKQYDTLMKYETWRLTKLPIGRTAAPSLWVLNERESVKNSNNKKARLVYDGSRAVEGVDYNETFSPICKPATIKTVFAIANLARMTIHQSDVEAAYLNGKMTTQVYMQQPPGFEQYAADGTKLVCELLKALYGTKDAGRIWNNTLHKFMTSQGMKRSTFDRCLYYSGKLNGPDFIMVCVIVDDFAAAHLPSSKEYGKLWEAFNAKFVVKDLGEVSKFVGVNIERDIKNRKIWFGQGQAIESVCNEFGINDRDRRGTPLPAGTYLQPRTKDEPATKHPYRGLVGSLMHPMIWTRPDWAFAVSSLGQFCSDPSETHWTAGIDVLKYAKSTSDYRLEYTCEDEATAYRLSVYADSDWASDDITGKSCYGYVVYLGENPVSWKSKRTKTVKTSSTTAEIEGCYHAVVEALWIKGMLAELGMDTGAVVVYQDNEAAIKILNGEKNVERTKHEMVKIEFLRELVAAGEFELRKLGTELMVADIFTKSLAGPKFRGFASNLGLRARQPSVMQ</sequence>
<evidence type="ECO:0000256" key="16">
    <source>
        <dbReference type="ARBA" id="ARBA00022932"/>
    </source>
</evidence>
<feature type="compositionally biased region" description="Acidic residues" evidence="23">
    <location>
        <begin position="41"/>
        <end position="50"/>
    </location>
</feature>
<dbReference type="InterPro" id="IPR054722">
    <property type="entry name" value="PolX-like_BBD"/>
</dbReference>
<keyword evidence="16 26" id="KW-0239">DNA-directed DNA polymerase</keyword>
<dbReference type="InterPro" id="IPR057670">
    <property type="entry name" value="SH3_retrovirus"/>
</dbReference>
<dbReference type="GO" id="GO:0004190">
    <property type="term" value="F:aspartic-type endopeptidase activity"/>
    <property type="evidence" value="ECO:0007669"/>
    <property type="project" value="UniProtKB-KW"/>
</dbReference>
<feature type="compositionally biased region" description="Pro residues" evidence="23">
    <location>
        <begin position="756"/>
        <end position="770"/>
    </location>
</feature>
<reference evidence="26 27" key="1">
    <citation type="journal article" date="2019" name="Sci. Rep.">
        <title>Comparative genomics of chytrid fungi reveal insights into the obligate biotrophic and pathogenic lifestyle of Synchytrium endobioticum.</title>
        <authorList>
            <person name="van de Vossenberg B.T.L.H."/>
            <person name="Warris S."/>
            <person name="Nguyen H.D.T."/>
            <person name="van Gent-Pelzer M.P.E."/>
            <person name="Joly D.L."/>
            <person name="van de Geest H.C."/>
            <person name="Bonants P.J.M."/>
            <person name="Smith D.S."/>
            <person name="Levesque C.A."/>
            <person name="van der Lee T.A.J."/>
        </authorList>
    </citation>
    <scope>NUCLEOTIDE SEQUENCE [LARGE SCALE GENOMIC DNA]</scope>
    <source>
        <strain evidence="26 27">CBS 675.73</strain>
    </source>
</reference>
<organism evidence="26 27">
    <name type="scientific">Chytriomyces confervae</name>
    <dbReference type="NCBI Taxonomy" id="246404"/>
    <lineage>
        <taxon>Eukaryota</taxon>
        <taxon>Fungi</taxon>
        <taxon>Fungi incertae sedis</taxon>
        <taxon>Chytridiomycota</taxon>
        <taxon>Chytridiomycota incertae sedis</taxon>
        <taxon>Chytridiomycetes</taxon>
        <taxon>Chytridiales</taxon>
        <taxon>Chytriomycetaceae</taxon>
        <taxon>Chytriomyces</taxon>
    </lineage>
</organism>
<dbReference type="InterPro" id="IPR036397">
    <property type="entry name" value="RNaseH_sf"/>
</dbReference>
<keyword evidence="2" id="KW-0815">Transposition</keyword>
<dbReference type="PROSITE" id="PS50994">
    <property type="entry name" value="INTEGRASE"/>
    <property type="match status" value="1"/>
</dbReference>
<proteinExistence type="predicted"/>
<dbReference type="InterPro" id="IPR043502">
    <property type="entry name" value="DNA/RNA_pol_sf"/>
</dbReference>
<evidence type="ECO:0000256" key="23">
    <source>
        <dbReference type="SAM" id="MobiDB-lite"/>
    </source>
</evidence>
<keyword evidence="17" id="KW-0917">Virion maturation</keyword>
<evidence type="ECO:0000256" key="14">
    <source>
        <dbReference type="ARBA" id="ARBA00022908"/>
    </source>
</evidence>
<keyword evidence="11" id="KW-0378">Hydrolase</keyword>
<keyword evidence="14" id="KW-0229">DNA integration</keyword>
<evidence type="ECO:0000256" key="4">
    <source>
        <dbReference type="ARBA" id="ARBA00022670"/>
    </source>
</evidence>
<evidence type="ECO:0000256" key="7">
    <source>
        <dbReference type="ARBA" id="ARBA00022723"/>
    </source>
</evidence>
<keyword evidence="3" id="KW-1188">Viral release from host cell</keyword>
<name>A0A507D470_9FUNG</name>